<evidence type="ECO:0000313" key="1">
    <source>
        <dbReference type="EMBL" id="MDT3242107.1"/>
    </source>
</evidence>
<proteinExistence type="predicted"/>
<evidence type="ECO:0000313" key="2">
    <source>
        <dbReference type="Proteomes" id="UP001254709"/>
    </source>
</evidence>
<organism evidence="1 2">
    <name type="scientific">Pseudomonas amygdali pv. morsprunorum</name>
    <dbReference type="NCBI Taxonomy" id="129138"/>
    <lineage>
        <taxon>Bacteria</taxon>
        <taxon>Pseudomonadati</taxon>
        <taxon>Pseudomonadota</taxon>
        <taxon>Gammaproteobacteria</taxon>
        <taxon>Pseudomonadales</taxon>
        <taxon>Pseudomonadaceae</taxon>
        <taxon>Pseudomonas</taxon>
        <taxon>Pseudomonas amygdali</taxon>
    </lineage>
</organism>
<dbReference type="EMBL" id="JASJMZ010000024">
    <property type="protein sequence ID" value="MDT3242107.1"/>
    <property type="molecule type" value="Genomic_DNA"/>
</dbReference>
<name>A0AB35R1M0_PSEA0</name>
<sequence>MFGVNPHHYWLPAHDGNFWGSGLQPHVLQQCPAIIDTYISGDGPSGWKAVQAKPSILAKYRKCVFRDVKLQNLP</sequence>
<dbReference type="AlphaFoldDB" id="A0AB35R1M0"/>
<comment type="caution">
    <text evidence="1">The sequence shown here is derived from an EMBL/GenBank/DDBJ whole genome shotgun (WGS) entry which is preliminary data.</text>
</comment>
<gene>
    <name evidence="1" type="ORF">QNL30_15795</name>
</gene>
<protein>
    <submittedName>
        <fullName evidence="1">Uncharacterized protein</fullName>
    </submittedName>
</protein>
<accession>A0AB35R1M0</accession>
<reference evidence="1" key="1">
    <citation type="submission" date="2023-05" db="EMBL/GenBank/DDBJ databases">
        <title>Development of a Genome-informed protocol for detection of Pseudomonas amygdali pv. morsprunorum using LAMP and PCR.</title>
        <authorList>
            <person name="Diaz D."/>
            <person name="Zamorano A."/>
            <person name="Garcia H."/>
            <person name="Ramos C."/>
            <person name="Cui W."/>
            <person name="Carreras C."/>
            <person name="Beltran M.F."/>
            <person name="Sagredo B."/>
            <person name="Pinto M."/>
            <person name="Fiore N."/>
        </authorList>
    </citation>
    <scope>NUCLEOTIDE SEQUENCE</scope>
    <source>
        <strain evidence="1">S2_Pam</strain>
    </source>
</reference>
<dbReference type="Proteomes" id="UP001254709">
    <property type="component" value="Unassembled WGS sequence"/>
</dbReference>